<evidence type="ECO:0000313" key="3">
    <source>
        <dbReference type="Proteomes" id="UP001055219"/>
    </source>
</evidence>
<accession>A0A9P9Y9A7</accession>
<comment type="caution">
    <text evidence="2">The sequence shown here is derived from an EMBL/GenBank/DDBJ whole genome shotgun (WGS) entry which is preliminary data.</text>
</comment>
<dbReference type="GeneID" id="75833587"/>
<evidence type="ECO:0000256" key="1">
    <source>
        <dbReference type="SAM" id="SignalP"/>
    </source>
</evidence>
<reference evidence="2" key="2">
    <citation type="submission" date="2022-07" db="EMBL/GenBank/DDBJ databases">
        <authorList>
            <person name="Goncalves M.F.M."/>
            <person name="Hilario S."/>
            <person name="Van De Peer Y."/>
            <person name="Esteves A.C."/>
            <person name="Alves A."/>
        </authorList>
    </citation>
    <scope>NUCLEOTIDE SEQUENCE</scope>
    <source>
        <strain evidence="2">MUM 19.33</strain>
    </source>
</reference>
<dbReference type="EMBL" id="JAGIXG020000002">
    <property type="protein sequence ID" value="KAI6785468.1"/>
    <property type="molecule type" value="Genomic_DNA"/>
</dbReference>
<gene>
    <name evidence="2" type="ORF">J7T54_007111</name>
</gene>
<reference evidence="2" key="1">
    <citation type="journal article" date="2021" name="J Fungi (Basel)">
        <title>Genomic and Metabolomic Analyses of the Marine Fungus Emericellopsis cladophorae: Insights into Saltwater Adaptability Mechanisms and Its Biosynthetic Potential.</title>
        <authorList>
            <person name="Goncalves M.F.M."/>
            <person name="Hilario S."/>
            <person name="Van de Peer Y."/>
            <person name="Esteves A.C."/>
            <person name="Alves A."/>
        </authorList>
    </citation>
    <scope>NUCLEOTIDE SEQUENCE</scope>
    <source>
        <strain evidence="2">MUM 19.33</strain>
    </source>
</reference>
<dbReference type="Proteomes" id="UP001055219">
    <property type="component" value="Unassembled WGS sequence"/>
</dbReference>
<proteinExistence type="predicted"/>
<keyword evidence="1" id="KW-0732">Signal</keyword>
<protein>
    <submittedName>
        <fullName evidence="2">Major facilitator superfamily domain-containing protein</fullName>
    </submittedName>
</protein>
<feature type="signal peptide" evidence="1">
    <location>
        <begin position="1"/>
        <end position="23"/>
    </location>
</feature>
<sequence>MLTVFATLSIALLIYVIDHYGIATTLPIIASDLNGKNTISEAGTSALLANTTFQMLYGIEIYANPVVMVRLLLTPMNSP</sequence>
<name>A0A9P9Y9A7_9HYPO</name>
<evidence type="ECO:0000313" key="2">
    <source>
        <dbReference type="EMBL" id="KAI6785468.1"/>
    </source>
</evidence>
<organism evidence="2 3">
    <name type="scientific">Emericellopsis cladophorae</name>
    <dbReference type="NCBI Taxonomy" id="2686198"/>
    <lineage>
        <taxon>Eukaryota</taxon>
        <taxon>Fungi</taxon>
        <taxon>Dikarya</taxon>
        <taxon>Ascomycota</taxon>
        <taxon>Pezizomycotina</taxon>
        <taxon>Sordariomycetes</taxon>
        <taxon>Hypocreomycetidae</taxon>
        <taxon>Hypocreales</taxon>
        <taxon>Bionectriaceae</taxon>
        <taxon>Emericellopsis</taxon>
    </lineage>
</organism>
<dbReference type="OrthoDB" id="10021397at2759"/>
<dbReference type="AlphaFoldDB" id="A0A9P9Y9A7"/>
<feature type="chain" id="PRO_5040496709" evidence="1">
    <location>
        <begin position="24"/>
        <end position="79"/>
    </location>
</feature>
<dbReference type="RefSeq" id="XP_051366324.1">
    <property type="nucleotide sequence ID" value="XM_051510783.1"/>
</dbReference>
<keyword evidence="3" id="KW-1185">Reference proteome</keyword>